<dbReference type="Gene3D" id="1.10.287.1490">
    <property type="match status" value="1"/>
</dbReference>
<organism evidence="4 5">
    <name type="scientific">Cymbomonas tetramitiformis</name>
    <dbReference type="NCBI Taxonomy" id="36881"/>
    <lineage>
        <taxon>Eukaryota</taxon>
        <taxon>Viridiplantae</taxon>
        <taxon>Chlorophyta</taxon>
        <taxon>Pyramimonadophyceae</taxon>
        <taxon>Pyramimonadales</taxon>
        <taxon>Pyramimonadaceae</taxon>
        <taxon>Cymbomonas</taxon>
    </lineage>
</organism>
<evidence type="ECO:0000256" key="1">
    <source>
        <dbReference type="SAM" id="Coils"/>
    </source>
</evidence>
<feature type="chain" id="PRO_5042068721" evidence="3">
    <location>
        <begin position="18"/>
        <end position="610"/>
    </location>
</feature>
<protein>
    <submittedName>
        <fullName evidence="4">Uncharacterized protein</fullName>
    </submittedName>
</protein>
<proteinExistence type="predicted"/>
<keyword evidence="2" id="KW-0812">Transmembrane</keyword>
<feature type="signal peptide" evidence="3">
    <location>
        <begin position="1"/>
        <end position="17"/>
    </location>
</feature>
<feature type="coiled-coil region" evidence="1">
    <location>
        <begin position="404"/>
        <end position="453"/>
    </location>
</feature>
<keyword evidence="2" id="KW-0472">Membrane</keyword>
<evidence type="ECO:0000256" key="2">
    <source>
        <dbReference type="SAM" id="Phobius"/>
    </source>
</evidence>
<dbReference type="EMBL" id="LGRX02024775">
    <property type="protein sequence ID" value="KAK3253541.1"/>
    <property type="molecule type" value="Genomic_DNA"/>
</dbReference>
<name>A0AAE0CEH4_9CHLO</name>
<evidence type="ECO:0000256" key="3">
    <source>
        <dbReference type="SAM" id="SignalP"/>
    </source>
</evidence>
<gene>
    <name evidence="4" type="ORF">CYMTET_37211</name>
</gene>
<keyword evidence="5" id="KW-1185">Reference proteome</keyword>
<feature type="transmembrane region" description="Helical" evidence="2">
    <location>
        <begin position="132"/>
        <end position="154"/>
    </location>
</feature>
<dbReference type="AlphaFoldDB" id="A0AAE0CEH4"/>
<accession>A0AAE0CEH4</accession>
<keyword evidence="3" id="KW-0732">Signal</keyword>
<evidence type="ECO:0000313" key="5">
    <source>
        <dbReference type="Proteomes" id="UP001190700"/>
    </source>
</evidence>
<keyword evidence="1" id="KW-0175">Coiled coil</keyword>
<comment type="caution">
    <text evidence="4">The sequence shown here is derived from an EMBL/GenBank/DDBJ whole genome shotgun (WGS) entry which is preliminary data.</text>
</comment>
<dbReference type="Proteomes" id="UP001190700">
    <property type="component" value="Unassembled WGS sequence"/>
</dbReference>
<sequence>MNFVFLVTGSFSLTVAALEIDAVNQTMDAMVVGYSFFRTLVDPESGAISRFLFYNFVGCKEPGKRTEDFPSGIPECDPDKDETCDGCVKDEQFDDPRFLTVFLALKTIHWGVTLAVGYVARNARFKKFLKSFGGTTIIGADLFISSLTMVIINMMMMYDHYADTKLASAYNKQLLGYAAAGATYTLAFIGITVQVGMNLPAIEHEIRDPKAPDGKMMLNIDGYEYPDLKDVPLEVHEDTTKGYPIRNLEGKTLTLPAKATRIIFTQSLLRYVYWIMNFVENFIEELLKVKHGQEATISIPGMPKALVKILTSSLKSGELNPESITDALTLVKDGAEDIPKTAENLVHISTEYAKEQGRKQEESVKTKVAETTDKVMKTIDDVEHGLGSQNGEQGTFDGNIAAVKQNLNNRVKEVKETAEGIKANAEERTDSVKQEVCQQINDAESNFEELSGTFDGVKHIDYAKEKVGGGLSSVKGAIDGMKDTVEKKKDGVVQKVETETGNVKGMVNEVSGTVRDLSDQVDRGIDAAYQLEENVGKAKEMVEGAQENVQKKIGEVKGKIGEVKGKIDDAQENVKKKTGEGKAKIAEVKEQVGDANGIVEKASEQRGARL</sequence>
<reference evidence="4 5" key="1">
    <citation type="journal article" date="2015" name="Genome Biol. Evol.">
        <title>Comparative Genomics of a Bacterivorous Green Alga Reveals Evolutionary Causalities and Consequences of Phago-Mixotrophic Mode of Nutrition.</title>
        <authorList>
            <person name="Burns J.A."/>
            <person name="Paasch A."/>
            <person name="Narechania A."/>
            <person name="Kim E."/>
        </authorList>
    </citation>
    <scope>NUCLEOTIDE SEQUENCE [LARGE SCALE GENOMIC DNA]</scope>
    <source>
        <strain evidence="4 5">PLY_AMNH</strain>
    </source>
</reference>
<feature type="transmembrane region" description="Helical" evidence="2">
    <location>
        <begin position="98"/>
        <end position="120"/>
    </location>
</feature>
<keyword evidence="2" id="KW-1133">Transmembrane helix</keyword>
<evidence type="ECO:0000313" key="4">
    <source>
        <dbReference type="EMBL" id="KAK3253541.1"/>
    </source>
</evidence>
<feature type="transmembrane region" description="Helical" evidence="2">
    <location>
        <begin position="174"/>
        <end position="197"/>
    </location>
</feature>